<dbReference type="AlphaFoldDB" id="A0A4C1W6C9"/>
<gene>
    <name evidence="1" type="ORF">EVAR_21729_1</name>
</gene>
<accession>A0A4C1W6C9</accession>
<dbReference type="EMBL" id="BGZK01000486">
    <property type="protein sequence ID" value="GBP46573.1"/>
    <property type="molecule type" value="Genomic_DNA"/>
</dbReference>
<organism evidence="1 2">
    <name type="scientific">Eumeta variegata</name>
    <name type="common">Bagworm moth</name>
    <name type="synonym">Eumeta japonica</name>
    <dbReference type="NCBI Taxonomy" id="151549"/>
    <lineage>
        <taxon>Eukaryota</taxon>
        <taxon>Metazoa</taxon>
        <taxon>Ecdysozoa</taxon>
        <taxon>Arthropoda</taxon>
        <taxon>Hexapoda</taxon>
        <taxon>Insecta</taxon>
        <taxon>Pterygota</taxon>
        <taxon>Neoptera</taxon>
        <taxon>Endopterygota</taxon>
        <taxon>Lepidoptera</taxon>
        <taxon>Glossata</taxon>
        <taxon>Ditrysia</taxon>
        <taxon>Tineoidea</taxon>
        <taxon>Psychidae</taxon>
        <taxon>Oiketicinae</taxon>
        <taxon>Eumeta</taxon>
    </lineage>
</organism>
<keyword evidence="2" id="KW-1185">Reference proteome</keyword>
<name>A0A4C1W6C9_EUMVA</name>
<protein>
    <submittedName>
        <fullName evidence="1">Uncharacterized protein</fullName>
    </submittedName>
</protein>
<comment type="caution">
    <text evidence="1">The sequence shown here is derived from an EMBL/GenBank/DDBJ whole genome shotgun (WGS) entry which is preliminary data.</text>
</comment>
<evidence type="ECO:0000313" key="1">
    <source>
        <dbReference type="EMBL" id="GBP46573.1"/>
    </source>
</evidence>
<reference evidence="1 2" key="1">
    <citation type="journal article" date="2019" name="Commun. Biol.">
        <title>The bagworm genome reveals a unique fibroin gene that provides high tensile strength.</title>
        <authorList>
            <person name="Kono N."/>
            <person name="Nakamura H."/>
            <person name="Ohtoshi R."/>
            <person name="Tomita M."/>
            <person name="Numata K."/>
            <person name="Arakawa K."/>
        </authorList>
    </citation>
    <scope>NUCLEOTIDE SEQUENCE [LARGE SCALE GENOMIC DNA]</scope>
</reference>
<proteinExistence type="predicted"/>
<sequence>MICVPIFTEQLDPDFNRTVRPGATSEIRELPYFLRAFGPQRGPIIQSHAHPARPAARMTRPCIPSTTVLVSADNKITVTTSGEKPFLEMVHYWVDGNIVHCRISVVFCLYRGLPSASRGQITIKILLAFNQPADDKCDPWPQSQAPFACEPLARS</sequence>
<dbReference type="Proteomes" id="UP000299102">
    <property type="component" value="Unassembled WGS sequence"/>
</dbReference>
<evidence type="ECO:0000313" key="2">
    <source>
        <dbReference type="Proteomes" id="UP000299102"/>
    </source>
</evidence>